<dbReference type="RefSeq" id="WP_109388489.1">
    <property type="nucleotide sequence ID" value="NZ_QETF01000007.1"/>
</dbReference>
<dbReference type="EMBL" id="QETF01000007">
    <property type="protein sequence ID" value="PWG17013.1"/>
    <property type="molecule type" value="Genomic_DNA"/>
</dbReference>
<evidence type="ECO:0000313" key="2">
    <source>
        <dbReference type="Proteomes" id="UP000245293"/>
    </source>
</evidence>
<evidence type="ECO:0000313" key="1">
    <source>
        <dbReference type="EMBL" id="PWG17013.1"/>
    </source>
</evidence>
<reference evidence="2" key="1">
    <citation type="submission" date="2018-05" db="EMBL/GenBank/DDBJ databases">
        <authorList>
            <person name="Du Z."/>
            <person name="Wang X."/>
        </authorList>
    </citation>
    <scope>NUCLEOTIDE SEQUENCE [LARGE SCALE GENOMIC DNA]</scope>
    <source>
        <strain evidence="2">WDS4C29</strain>
    </source>
</reference>
<dbReference type="OrthoDB" id="7956241at2"/>
<gene>
    <name evidence="1" type="ORF">DFK10_08155</name>
</gene>
<name>A0A2V1P3A6_9RHOB</name>
<keyword evidence="2" id="KW-1185">Reference proteome</keyword>
<dbReference type="AlphaFoldDB" id="A0A2V1P3A6"/>
<comment type="caution">
    <text evidence="1">The sequence shown here is derived from an EMBL/GenBank/DDBJ whole genome shotgun (WGS) entry which is preliminary data.</text>
</comment>
<evidence type="ECO:0008006" key="3">
    <source>
        <dbReference type="Google" id="ProtNLM"/>
    </source>
</evidence>
<proteinExistence type="predicted"/>
<dbReference type="Proteomes" id="UP000245293">
    <property type="component" value="Unassembled WGS sequence"/>
</dbReference>
<protein>
    <recommendedName>
        <fullName evidence="3">Translocase</fullName>
    </recommendedName>
</protein>
<organism evidence="1 2">
    <name type="scientific">Salibaculum griseiflavum</name>
    <dbReference type="NCBI Taxonomy" id="1914409"/>
    <lineage>
        <taxon>Bacteria</taxon>
        <taxon>Pseudomonadati</taxon>
        <taxon>Pseudomonadota</taxon>
        <taxon>Alphaproteobacteria</taxon>
        <taxon>Rhodobacterales</taxon>
        <taxon>Roseobacteraceae</taxon>
        <taxon>Salibaculum</taxon>
    </lineage>
</organism>
<sequence length="345" mass="35668">MSRVKQIVMAAGTFSVALGIGFVMQNGDALASRFGSDSDTAEAAPEPVAPDVAPVEQVADGPSLPIPQDVTADLAGAVSLPQTARPPEPAEAPVELAAVETDDAPSVLGPETMPEPETAQSCNILMEGSSSEAAMVALTVSAPCHTESPFVLHHQGMMFTAKTDADGTAALTVPALAEISVFIAAFPDGEGSVSTVTVPDFAAFDRAVLQWRGEAGVMLSAYEFGAGYGEAGHISRENLASADRAAAGDGGFLVQLGDATVEDAFLAEVYTFPSGQHDDGDIQLIAEAEITEGNCGQEVAAQSIQVFPDGNTLALDLSVRMPDCEAVGDYLFLQNMFEDLTLASR</sequence>
<accession>A0A2V1P3A6</accession>